<proteinExistence type="predicted"/>
<comment type="cofactor">
    <cofactor evidence="1">
        <name>L-ascorbate</name>
        <dbReference type="ChEBI" id="CHEBI:38290"/>
    </cofactor>
</comment>
<feature type="region of interest" description="Disordered" evidence="6">
    <location>
        <begin position="312"/>
        <end position="454"/>
    </location>
</feature>
<name>A0AB34JQX7_PRYPA</name>
<dbReference type="GO" id="GO:0005506">
    <property type="term" value="F:iron ion binding"/>
    <property type="evidence" value="ECO:0007669"/>
    <property type="project" value="InterPro"/>
</dbReference>
<keyword evidence="9" id="KW-1185">Reference proteome</keyword>
<feature type="compositionally biased region" description="Basic and acidic residues" evidence="6">
    <location>
        <begin position="371"/>
        <end position="380"/>
    </location>
</feature>
<dbReference type="PROSITE" id="PS51471">
    <property type="entry name" value="FE2OG_OXY"/>
    <property type="match status" value="1"/>
</dbReference>
<evidence type="ECO:0000313" key="9">
    <source>
        <dbReference type="Proteomes" id="UP001515480"/>
    </source>
</evidence>
<evidence type="ECO:0000256" key="4">
    <source>
        <dbReference type="ARBA" id="ARBA00023002"/>
    </source>
</evidence>
<gene>
    <name evidence="8" type="ORF">AB1Y20_018704</name>
</gene>
<dbReference type="GO" id="GO:0031418">
    <property type="term" value="F:L-ascorbic acid binding"/>
    <property type="evidence" value="ECO:0007669"/>
    <property type="project" value="InterPro"/>
</dbReference>
<dbReference type="Gene3D" id="2.60.120.620">
    <property type="entry name" value="q2cbj1_9rhob like domain"/>
    <property type="match status" value="1"/>
</dbReference>
<dbReference type="SMART" id="SM00702">
    <property type="entry name" value="P4Hc"/>
    <property type="match status" value="1"/>
</dbReference>
<keyword evidence="4" id="KW-0560">Oxidoreductase</keyword>
<dbReference type="AlphaFoldDB" id="A0AB34JQX7"/>
<dbReference type="InterPro" id="IPR005123">
    <property type="entry name" value="Oxoglu/Fe-dep_dioxygenase_dom"/>
</dbReference>
<organism evidence="8 9">
    <name type="scientific">Prymnesium parvum</name>
    <name type="common">Toxic golden alga</name>
    <dbReference type="NCBI Taxonomy" id="97485"/>
    <lineage>
        <taxon>Eukaryota</taxon>
        <taxon>Haptista</taxon>
        <taxon>Haptophyta</taxon>
        <taxon>Prymnesiophyceae</taxon>
        <taxon>Prymnesiales</taxon>
        <taxon>Prymnesiaceae</taxon>
        <taxon>Prymnesium</taxon>
    </lineage>
</organism>
<dbReference type="Proteomes" id="UP001515480">
    <property type="component" value="Unassembled WGS sequence"/>
</dbReference>
<feature type="compositionally biased region" description="Basic and acidic residues" evidence="6">
    <location>
        <begin position="407"/>
        <end position="419"/>
    </location>
</feature>
<evidence type="ECO:0000259" key="7">
    <source>
        <dbReference type="PROSITE" id="PS51471"/>
    </source>
</evidence>
<reference evidence="8 9" key="1">
    <citation type="journal article" date="2024" name="Science">
        <title>Giant polyketide synthase enzymes in the biosynthesis of giant marine polyether toxins.</title>
        <authorList>
            <person name="Fallon T.R."/>
            <person name="Shende V.V."/>
            <person name="Wierzbicki I.H."/>
            <person name="Pendleton A.L."/>
            <person name="Watervoot N.F."/>
            <person name="Auber R.P."/>
            <person name="Gonzalez D.J."/>
            <person name="Wisecaver J.H."/>
            <person name="Moore B.S."/>
        </authorList>
    </citation>
    <scope>NUCLEOTIDE SEQUENCE [LARGE SCALE GENOMIC DNA]</scope>
    <source>
        <strain evidence="8 9">12B1</strain>
    </source>
</reference>
<comment type="caution">
    <text evidence="8">The sequence shown here is derived from an EMBL/GenBank/DDBJ whole genome shotgun (WGS) entry which is preliminary data.</text>
</comment>
<evidence type="ECO:0000256" key="5">
    <source>
        <dbReference type="ARBA" id="ARBA00023004"/>
    </source>
</evidence>
<keyword evidence="5" id="KW-0408">Iron</keyword>
<protein>
    <recommendedName>
        <fullName evidence="7">Fe2OG dioxygenase domain-containing protein</fullName>
    </recommendedName>
</protein>
<dbReference type="GO" id="GO:0016705">
    <property type="term" value="F:oxidoreductase activity, acting on paired donors, with incorporation or reduction of molecular oxygen"/>
    <property type="evidence" value="ECO:0007669"/>
    <property type="project" value="InterPro"/>
</dbReference>
<dbReference type="GO" id="GO:0051213">
    <property type="term" value="F:dioxygenase activity"/>
    <property type="evidence" value="ECO:0007669"/>
    <property type="project" value="UniProtKB-KW"/>
</dbReference>
<dbReference type="InterPro" id="IPR006620">
    <property type="entry name" value="Pro_4_hyd_alph"/>
</dbReference>
<accession>A0AB34JQX7</accession>
<evidence type="ECO:0000256" key="1">
    <source>
        <dbReference type="ARBA" id="ARBA00001961"/>
    </source>
</evidence>
<keyword evidence="3" id="KW-0223">Dioxygenase</keyword>
<feature type="compositionally biased region" description="Polar residues" evidence="6">
    <location>
        <begin position="435"/>
        <end position="448"/>
    </location>
</feature>
<dbReference type="EMBL" id="JBGBPQ010000005">
    <property type="protein sequence ID" value="KAL1523781.1"/>
    <property type="molecule type" value="Genomic_DNA"/>
</dbReference>
<evidence type="ECO:0000256" key="3">
    <source>
        <dbReference type="ARBA" id="ARBA00022964"/>
    </source>
</evidence>
<evidence type="ECO:0000313" key="8">
    <source>
        <dbReference type="EMBL" id="KAL1523781.1"/>
    </source>
</evidence>
<feature type="domain" description="Fe2OG dioxygenase" evidence="7">
    <location>
        <begin position="165"/>
        <end position="264"/>
    </location>
</feature>
<evidence type="ECO:0000256" key="6">
    <source>
        <dbReference type="SAM" id="MobiDB-lite"/>
    </source>
</evidence>
<sequence>MNIWPFRRHDGRKNSNPPLVKELRVATSGSYSIKASIETLRVDGAGSYSQGGRVRAALFSPVGLTTVQFHADGHKKPGMSARASCVHVVQMFTPSEAGAILDDAKRIGAAIGWSDRGVSLPTQDVLVQNLSKESQDAVHRAIREQLLPFARRQYPELNAAFDKQPYPRPGNLFIVRYSAASQRPGGRGLKMHKDETALTFNLCLSPTDGFAGGGTYFPAAASDVDGILLRPTPGQCLVHDGNIKHAGNEVLSGERFILVGFYNADGRDRAGEEQYFGKRALEEARNRERKNAPPPAQTIYFTTAVATSRGNCGNGAASAEPSLPPISRPFGGYDDGPLSDRRGMSAGPVPGELAQSTSPVAARHPQHSCRPRNDRMEGGDRMGSGSTSDNSGAAGGCDRPCALAGQSREDREARDHRDAGGVGSSQDHGRRSPRNLPSGQAMPSSNSNSHREWHPPKCIPNWLVLQMLHHKIRTPHLGKSSQ</sequence>
<evidence type="ECO:0000256" key="2">
    <source>
        <dbReference type="ARBA" id="ARBA00022723"/>
    </source>
</evidence>
<keyword evidence="2" id="KW-0479">Metal-binding</keyword>